<dbReference type="InterPro" id="IPR023198">
    <property type="entry name" value="PGP-like_dom2"/>
</dbReference>
<reference evidence="1 2" key="1">
    <citation type="submission" date="2018-04" db="EMBL/GenBank/DDBJ databases">
        <title>Genomic Encyclopedia of Archaeal and Bacterial Type Strains, Phase II (KMG-II): from individual species to whole genera.</title>
        <authorList>
            <person name="Goeker M."/>
        </authorList>
    </citation>
    <scope>NUCLEOTIDE SEQUENCE [LARGE SCALE GENOMIC DNA]</scope>
    <source>
        <strain evidence="1 2">DSM 23382</strain>
    </source>
</reference>
<dbReference type="InterPro" id="IPR006439">
    <property type="entry name" value="HAD-SF_hydro_IA"/>
</dbReference>
<name>A0A2T5VGQ5_9HYPH</name>
<dbReference type="PANTHER" id="PTHR43481">
    <property type="entry name" value="FRUCTOSE-1-PHOSPHATE PHOSPHATASE"/>
    <property type="match status" value="1"/>
</dbReference>
<dbReference type="Gene3D" id="1.10.150.240">
    <property type="entry name" value="Putative phosphatase, domain 2"/>
    <property type="match status" value="1"/>
</dbReference>
<dbReference type="SFLD" id="SFLDG01129">
    <property type="entry name" value="C1.5:_HAD__Beta-PGM__Phosphata"/>
    <property type="match status" value="1"/>
</dbReference>
<dbReference type="InterPro" id="IPR036412">
    <property type="entry name" value="HAD-like_sf"/>
</dbReference>
<evidence type="ECO:0000313" key="1">
    <source>
        <dbReference type="EMBL" id="PTW62918.1"/>
    </source>
</evidence>
<sequence length="243" mass="25896">MRMPSHTRAIDAVLLDMDGTILNSIKAAERVWRTWAERRGIDVDAFLPTIHGVQAVETIRRLGLAGIDPQNEAAEITKAEIEDVDGIEPIAGAAAFLAMLPHDKWGIVTSAPRVLALRRIKAAGLPLPPLLISAEDVKRSKPAPDGFMHAAERLGTLAHRCLVIEDSPAGIAAAASSGAQVLVVTATHHRPMEIRHPAITDYRDLALERLPDGALSISHAGGPSELPDRLSCVLPPCAPHPAA</sequence>
<keyword evidence="2" id="KW-1185">Reference proteome</keyword>
<dbReference type="Gene3D" id="3.40.50.1000">
    <property type="entry name" value="HAD superfamily/HAD-like"/>
    <property type="match status" value="1"/>
</dbReference>
<dbReference type="OrthoDB" id="9800058at2"/>
<gene>
    <name evidence="1" type="ORF">C8N35_101967</name>
</gene>
<protein>
    <submittedName>
        <fullName evidence="1">Sugar-phosphatase</fullName>
    </submittedName>
</protein>
<comment type="caution">
    <text evidence="1">The sequence shown here is derived from an EMBL/GenBank/DDBJ whole genome shotgun (WGS) entry which is preliminary data.</text>
</comment>
<dbReference type="EMBL" id="QAYG01000001">
    <property type="protein sequence ID" value="PTW62918.1"/>
    <property type="molecule type" value="Genomic_DNA"/>
</dbReference>
<dbReference type="SUPFAM" id="SSF56784">
    <property type="entry name" value="HAD-like"/>
    <property type="match status" value="1"/>
</dbReference>
<dbReference type="InterPro" id="IPR051806">
    <property type="entry name" value="HAD-like_SPP"/>
</dbReference>
<dbReference type="SFLD" id="SFLDS00003">
    <property type="entry name" value="Haloacid_Dehalogenase"/>
    <property type="match status" value="1"/>
</dbReference>
<dbReference type="NCBIfam" id="TIGR01509">
    <property type="entry name" value="HAD-SF-IA-v3"/>
    <property type="match status" value="1"/>
</dbReference>
<proteinExistence type="predicted"/>
<dbReference type="Proteomes" id="UP000244081">
    <property type="component" value="Unassembled WGS sequence"/>
</dbReference>
<dbReference type="Pfam" id="PF00702">
    <property type="entry name" value="Hydrolase"/>
    <property type="match status" value="1"/>
</dbReference>
<accession>A0A2T5VGQ5</accession>
<dbReference type="PROSITE" id="PS01228">
    <property type="entry name" value="COF_1"/>
    <property type="match status" value="1"/>
</dbReference>
<organism evidence="1 2">
    <name type="scientific">Breoghania corrubedonensis</name>
    <dbReference type="NCBI Taxonomy" id="665038"/>
    <lineage>
        <taxon>Bacteria</taxon>
        <taxon>Pseudomonadati</taxon>
        <taxon>Pseudomonadota</taxon>
        <taxon>Alphaproteobacteria</taxon>
        <taxon>Hyphomicrobiales</taxon>
        <taxon>Stappiaceae</taxon>
        <taxon>Breoghania</taxon>
    </lineage>
</organism>
<evidence type="ECO:0000313" key="2">
    <source>
        <dbReference type="Proteomes" id="UP000244081"/>
    </source>
</evidence>
<dbReference type="InterPro" id="IPR023214">
    <property type="entry name" value="HAD_sf"/>
</dbReference>
<dbReference type="AlphaFoldDB" id="A0A2T5VGQ5"/>
<dbReference type="PANTHER" id="PTHR43481:SF4">
    <property type="entry name" value="GLYCEROL-1-PHOSPHATE PHOSPHOHYDROLASE 1-RELATED"/>
    <property type="match status" value="1"/>
</dbReference>
<dbReference type="GO" id="GO:0050308">
    <property type="term" value="F:sugar-phosphatase activity"/>
    <property type="evidence" value="ECO:0007669"/>
    <property type="project" value="TreeGrafter"/>
</dbReference>